<feature type="domain" description="GH18" evidence="2">
    <location>
        <begin position="93"/>
        <end position="421"/>
    </location>
</feature>
<reference evidence="3 4" key="2">
    <citation type="submission" date="2020-08" db="EMBL/GenBank/DDBJ databases">
        <authorList>
            <person name="Ueki A."/>
            <person name="Tonouchi A."/>
        </authorList>
    </citation>
    <scope>NUCLEOTIDE SEQUENCE [LARGE SCALE GENOMIC DNA]</scope>
    <source>
        <strain evidence="3 4">CTTW</strain>
    </source>
</reference>
<dbReference type="AlphaFoldDB" id="A0A7I8DP50"/>
<dbReference type="EMBL" id="AP023368">
    <property type="protein sequence ID" value="BCJ99051.1"/>
    <property type="molecule type" value="Genomic_DNA"/>
</dbReference>
<dbReference type="Proteomes" id="UP000515703">
    <property type="component" value="Chromosome"/>
</dbReference>
<reference evidence="3 4" key="1">
    <citation type="submission" date="2020-08" db="EMBL/GenBank/DDBJ databases">
        <title>Draft genome sequencing of an Anaerocolumna strain isolated from anoxic soil subjected to BSD treatment.</title>
        <authorList>
            <person name="Uek A."/>
            <person name="Tonouchi A."/>
        </authorList>
    </citation>
    <scope>NUCLEOTIDE SEQUENCE [LARGE SCALE GENOMIC DNA]</scope>
    <source>
        <strain evidence="3 4">CTTW</strain>
    </source>
</reference>
<dbReference type="Pfam" id="PF00704">
    <property type="entry name" value="Glyco_hydro_18"/>
    <property type="match status" value="1"/>
</dbReference>
<gene>
    <name evidence="3" type="ORF">bsdcttw_20920</name>
</gene>
<dbReference type="SUPFAM" id="SSF51445">
    <property type="entry name" value="(Trans)glycosidases"/>
    <property type="match status" value="1"/>
</dbReference>
<evidence type="ECO:0000259" key="1">
    <source>
        <dbReference type="PROSITE" id="PS51782"/>
    </source>
</evidence>
<feature type="domain" description="LysM" evidence="1">
    <location>
        <begin position="2"/>
        <end position="46"/>
    </location>
</feature>
<organism evidence="3 4">
    <name type="scientific">Anaerocolumna chitinilytica</name>
    <dbReference type="NCBI Taxonomy" id="1727145"/>
    <lineage>
        <taxon>Bacteria</taxon>
        <taxon>Bacillati</taxon>
        <taxon>Bacillota</taxon>
        <taxon>Clostridia</taxon>
        <taxon>Lachnospirales</taxon>
        <taxon>Lachnospiraceae</taxon>
        <taxon>Anaerocolumna</taxon>
    </lineage>
</organism>
<evidence type="ECO:0000313" key="3">
    <source>
        <dbReference type="EMBL" id="BCJ99051.1"/>
    </source>
</evidence>
<dbReference type="Gene3D" id="3.20.20.80">
    <property type="entry name" value="Glycosidases"/>
    <property type="match status" value="1"/>
</dbReference>
<sequence length="431" mass="48794">MIIHVVQAGETIYTIAAYYNVDVTRLVEENGLVNPENLVVGQTIVIAYPEQVYIGQEGDTLDSISQAFGVTRMQLLRNNPFLFDRNIVYQGETIVISYETQDSVSINAYAYPFIDKKTLRKTLPYLTFLTIFNYQAMENGDIVGQDDTEIIAAAREYGVAPLMSLSTLSYQGRSNIEATNNILYNTDIMERHIGNILTILREKEFYGLNVSLINLNSQNKPAYENFMTILSRRLKAEGFLLFISITPRIMVSSTEISFEQLDYTELGRIADYLQIISYGWGSLAAPPSPSSPVFLTRMLLQNAVIMIPSEKIFSGISVIGYDWQSPYVLGISRANALTTDAAIGLALETNSIIMFEENSQTPYFEYTVEISGRPYRHIVWFKDARSIDALIKLVPEYELQGSAIWNIMSYFAQMWLVINSQYNINKVLPEI</sequence>
<name>A0A7I8DP50_9FIRM</name>
<dbReference type="RefSeq" id="WP_185259332.1">
    <property type="nucleotide sequence ID" value="NZ_AP023368.1"/>
</dbReference>
<evidence type="ECO:0000259" key="2">
    <source>
        <dbReference type="PROSITE" id="PS51910"/>
    </source>
</evidence>
<dbReference type="GO" id="GO:0012505">
    <property type="term" value="C:endomembrane system"/>
    <property type="evidence" value="ECO:0007669"/>
    <property type="project" value="TreeGrafter"/>
</dbReference>
<dbReference type="GO" id="GO:0005975">
    <property type="term" value="P:carbohydrate metabolic process"/>
    <property type="evidence" value="ECO:0007669"/>
    <property type="project" value="InterPro"/>
</dbReference>
<dbReference type="SMART" id="SM00257">
    <property type="entry name" value="LysM"/>
    <property type="match status" value="2"/>
</dbReference>
<accession>A0A7I8DP50</accession>
<dbReference type="KEGG" id="acht:bsdcttw_20920"/>
<evidence type="ECO:0000313" key="4">
    <source>
        <dbReference type="Proteomes" id="UP000515703"/>
    </source>
</evidence>
<dbReference type="PROSITE" id="PS51782">
    <property type="entry name" value="LYSM"/>
    <property type="match status" value="2"/>
</dbReference>
<dbReference type="CDD" id="cd00118">
    <property type="entry name" value="LysM"/>
    <property type="match status" value="1"/>
</dbReference>
<dbReference type="GO" id="GO:0070492">
    <property type="term" value="F:oligosaccharide binding"/>
    <property type="evidence" value="ECO:0007669"/>
    <property type="project" value="TreeGrafter"/>
</dbReference>
<dbReference type="PANTHER" id="PTHR46066">
    <property type="entry name" value="CHITINASE DOMAIN-CONTAINING PROTEIN 1 FAMILY MEMBER"/>
    <property type="match status" value="1"/>
</dbReference>
<dbReference type="InterPro" id="IPR017853">
    <property type="entry name" value="GH"/>
</dbReference>
<dbReference type="InterPro" id="IPR001223">
    <property type="entry name" value="Glyco_hydro18_cat"/>
</dbReference>
<feature type="domain" description="LysM" evidence="1">
    <location>
        <begin position="51"/>
        <end position="96"/>
    </location>
</feature>
<keyword evidence="4" id="KW-1185">Reference proteome</keyword>
<dbReference type="Gene3D" id="3.10.50.10">
    <property type="match status" value="1"/>
</dbReference>
<dbReference type="PANTHER" id="PTHR46066:SF2">
    <property type="entry name" value="CHITINASE DOMAIN-CONTAINING PROTEIN 1"/>
    <property type="match status" value="1"/>
</dbReference>
<proteinExistence type="predicted"/>
<dbReference type="Gene3D" id="3.10.350.10">
    <property type="entry name" value="LysM domain"/>
    <property type="match status" value="2"/>
</dbReference>
<dbReference type="PROSITE" id="PS51910">
    <property type="entry name" value="GH18_2"/>
    <property type="match status" value="1"/>
</dbReference>
<dbReference type="InterPro" id="IPR036779">
    <property type="entry name" value="LysM_dom_sf"/>
</dbReference>
<dbReference type="Pfam" id="PF01476">
    <property type="entry name" value="LysM"/>
    <property type="match status" value="2"/>
</dbReference>
<protein>
    <submittedName>
        <fullName evidence="3">Germination protein</fullName>
    </submittedName>
</protein>
<dbReference type="InterPro" id="IPR018392">
    <property type="entry name" value="LysM"/>
</dbReference>
<dbReference type="InterPro" id="IPR029070">
    <property type="entry name" value="Chitinase_insertion_sf"/>
</dbReference>
<dbReference type="SUPFAM" id="SSF54106">
    <property type="entry name" value="LysM domain"/>
    <property type="match status" value="2"/>
</dbReference>